<dbReference type="PANTHER" id="PTHR32303">
    <property type="entry name" value="QUINOPROTEIN ALCOHOL DEHYDROGENASE (CYTOCHROME C)"/>
    <property type="match status" value="1"/>
</dbReference>
<dbReference type="GO" id="GO:0016491">
    <property type="term" value="F:oxidoreductase activity"/>
    <property type="evidence" value="ECO:0007669"/>
    <property type="project" value="UniProtKB-KW"/>
</dbReference>
<feature type="domain" description="Pyrrolo-quinoline quinone repeat" evidence="5">
    <location>
        <begin position="346"/>
        <end position="473"/>
    </location>
</feature>
<evidence type="ECO:0000256" key="4">
    <source>
        <dbReference type="SAM" id="Phobius"/>
    </source>
</evidence>
<comment type="cofactor">
    <cofactor evidence="1">
        <name>pyrroloquinoline quinone</name>
        <dbReference type="ChEBI" id="CHEBI:58442"/>
    </cofactor>
</comment>
<sequence length="475" mass="50091">MERKNMTSKYGEGRSIRKYLLYIVGSVCLLAGIVFMPLGLTAQAAATNWPTFMGSNAHTGYNASETVLTASVARQVKVHWKDHAGGSISSQPVIVNGAIYWGSWDGYEHATDLNGHQRWQTFLGKTTPPASQGCTPASAGVSGTATVADISIKGHMTPVVLVSGGNSHFYALDATNGKVLWDTKLASSADYMLWAGSTLYKGSVYVGVASYGDCPLVAGRVVQMNASTGAVEHSFTTVAAGCIGGGIWMAPTIDEKTDTLYVSTGTLAPCKTLEKLSYALIALHTSDLSLSSSWQIPNSQDAKDSDFGSTPTLFSATVNGKARQMIGLVNKNGVYYAFDRTNIAAGPLWEAKVSTSPNNIASSAWDGKRLYVGGTQTTIKGKPCLGSVRAVNPATGAFLWEYCAPSKVIDALTVVPGLVFTGAGSHVVVLDAATGRELYVYRDTSHASTFWGGVTVSNGVMYMGNEAGNLYAFGL</sequence>
<dbReference type="InterPro" id="IPR011047">
    <property type="entry name" value="Quinoprotein_ADH-like_sf"/>
</dbReference>
<organism evidence="6 7">
    <name type="scientific">Ktedonosporobacter rubrisoli</name>
    <dbReference type="NCBI Taxonomy" id="2509675"/>
    <lineage>
        <taxon>Bacteria</taxon>
        <taxon>Bacillati</taxon>
        <taxon>Chloroflexota</taxon>
        <taxon>Ktedonobacteria</taxon>
        <taxon>Ktedonobacterales</taxon>
        <taxon>Ktedonosporobacteraceae</taxon>
        <taxon>Ktedonosporobacter</taxon>
    </lineage>
</organism>
<dbReference type="Gene3D" id="2.40.10.480">
    <property type="match status" value="1"/>
</dbReference>
<evidence type="ECO:0000313" key="7">
    <source>
        <dbReference type="Proteomes" id="UP000290365"/>
    </source>
</evidence>
<reference evidence="6 7" key="1">
    <citation type="submission" date="2019-01" db="EMBL/GenBank/DDBJ databases">
        <title>Ktedonosporobacter rubrisoli SCAWS-G2.</title>
        <authorList>
            <person name="Huang Y."/>
            <person name="Yan B."/>
        </authorList>
    </citation>
    <scope>NUCLEOTIDE SEQUENCE [LARGE SCALE GENOMIC DNA]</scope>
    <source>
        <strain evidence="6 7">SCAWS-G2</strain>
    </source>
</reference>
<evidence type="ECO:0000256" key="3">
    <source>
        <dbReference type="ARBA" id="ARBA00023002"/>
    </source>
</evidence>
<keyword evidence="7" id="KW-1185">Reference proteome</keyword>
<accession>A0A4P6K107</accession>
<name>A0A4P6K107_KTERU</name>
<comment type="similarity">
    <text evidence="2">Belongs to the bacterial PQQ dehydrogenase family.</text>
</comment>
<gene>
    <name evidence="6" type="ORF">EPA93_38195</name>
</gene>
<dbReference type="OrthoDB" id="158123at2"/>
<feature type="transmembrane region" description="Helical" evidence="4">
    <location>
        <begin position="20"/>
        <end position="40"/>
    </location>
</feature>
<dbReference type="AlphaFoldDB" id="A0A4P6K107"/>
<evidence type="ECO:0000313" key="6">
    <source>
        <dbReference type="EMBL" id="QBD81492.1"/>
    </source>
</evidence>
<protein>
    <recommendedName>
        <fullName evidence="5">Pyrrolo-quinoline quinone repeat domain-containing protein</fullName>
    </recommendedName>
</protein>
<keyword evidence="4" id="KW-1133">Transmembrane helix</keyword>
<dbReference type="SMART" id="SM00564">
    <property type="entry name" value="PQQ"/>
    <property type="match status" value="5"/>
</dbReference>
<dbReference type="KEGG" id="kbs:EPA93_38195"/>
<dbReference type="EMBL" id="CP035758">
    <property type="protein sequence ID" value="QBD81492.1"/>
    <property type="molecule type" value="Genomic_DNA"/>
</dbReference>
<evidence type="ECO:0000259" key="5">
    <source>
        <dbReference type="Pfam" id="PF13360"/>
    </source>
</evidence>
<dbReference type="InterPro" id="IPR002372">
    <property type="entry name" value="PQQ_rpt_dom"/>
</dbReference>
<evidence type="ECO:0000256" key="1">
    <source>
        <dbReference type="ARBA" id="ARBA00001931"/>
    </source>
</evidence>
<dbReference type="SUPFAM" id="SSF50998">
    <property type="entry name" value="Quinoprotein alcohol dehydrogenase-like"/>
    <property type="match status" value="2"/>
</dbReference>
<proteinExistence type="inferred from homology"/>
<evidence type="ECO:0000256" key="2">
    <source>
        <dbReference type="ARBA" id="ARBA00008156"/>
    </source>
</evidence>
<feature type="domain" description="Pyrrolo-quinoline quinone repeat" evidence="5">
    <location>
        <begin position="159"/>
        <end position="235"/>
    </location>
</feature>
<dbReference type="Proteomes" id="UP000290365">
    <property type="component" value="Chromosome"/>
</dbReference>
<dbReference type="Gene3D" id="2.140.10.10">
    <property type="entry name" value="Quinoprotein alcohol dehydrogenase-like superfamily"/>
    <property type="match status" value="1"/>
</dbReference>
<dbReference type="Pfam" id="PF13360">
    <property type="entry name" value="PQQ_2"/>
    <property type="match status" value="2"/>
</dbReference>
<keyword evidence="3" id="KW-0560">Oxidoreductase</keyword>
<keyword evidence="4" id="KW-0812">Transmembrane</keyword>
<keyword evidence="4" id="KW-0472">Membrane</keyword>
<dbReference type="PANTHER" id="PTHR32303:SF10">
    <property type="entry name" value="OUTER MEMBRANE PROTEIN ASSEMBLY FACTOR BAMB"/>
    <property type="match status" value="1"/>
</dbReference>
<dbReference type="InterPro" id="IPR018391">
    <property type="entry name" value="PQQ_b-propeller_rpt"/>
</dbReference>